<dbReference type="Gene3D" id="1.10.1060.10">
    <property type="entry name" value="Alpha-helical ferredoxin"/>
    <property type="match status" value="1"/>
</dbReference>
<comment type="caution">
    <text evidence="4">The sequence shown here is derived from an EMBL/GenBank/DDBJ whole genome shotgun (WGS) entry which is preliminary data.</text>
</comment>
<feature type="compositionally biased region" description="Polar residues" evidence="1">
    <location>
        <begin position="136"/>
        <end position="147"/>
    </location>
</feature>
<dbReference type="AlphaFoldDB" id="A0A1J4SH85"/>
<feature type="region of interest" description="Disordered" evidence="1">
    <location>
        <begin position="125"/>
        <end position="147"/>
    </location>
</feature>
<dbReference type="NCBIfam" id="TIGR01316">
    <property type="entry name" value="gltA"/>
    <property type="match status" value="1"/>
</dbReference>
<dbReference type="PRINTS" id="PR00419">
    <property type="entry name" value="ADXRDTASE"/>
</dbReference>
<dbReference type="Gene3D" id="3.50.50.60">
    <property type="entry name" value="FAD/NAD(P)-binding domain"/>
    <property type="match status" value="2"/>
</dbReference>
<dbReference type="Pfam" id="PF07992">
    <property type="entry name" value="Pyr_redox_2"/>
    <property type="match status" value="1"/>
</dbReference>
<gene>
    <name evidence="4" type="ORF">AUJ66_00340</name>
</gene>
<dbReference type="STRING" id="1817893.AUJ66_00340"/>
<dbReference type="EMBL" id="MNUO01000005">
    <property type="protein sequence ID" value="OIN98735.1"/>
    <property type="molecule type" value="Genomic_DNA"/>
</dbReference>
<dbReference type="PANTHER" id="PTHR42783:SF3">
    <property type="entry name" value="GLUTAMATE SYNTHASE [NADPH] SMALL CHAIN-RELATED"/>
    <property type="match status" value="1"/>
</dbReference>
<protein>
    <submittedName>
        <fullName evidence="4">Glutamate synthase (NADPH), homotetrameric</fullName>
    </submittedName>
</protein>
<dbReference type="GO" id="GO:0051536">
    <property type="term" value="F:iron-sulfur cluster binding"/>
    <property type="evidence" value="ECO:0007669"/>
    <property type="project" value="InterPro"/>
</dbReference>
<organism evidence="4 5">
    <name type="scientific">Candidatus Desantisbacteria bacterium CG1_02_38_46</name>
    <dbReference type="NCBI Taxonomy" id="1817893"/>
    <lineage>
        <taxon>Bacteria</taxon>
        <taxon>Candidatus Desantisiibacteriota</taxon>
    </lineage>
</organism>
<feature type="domain" description="FAD/NAD(P)-binding" evidence="2">
    <location>
        <begin position="148"/>
        <end position="455"/>
    </location>
</feature>
<dbReference type="Pfam" id="PF14691">
    <property type="entry name" value="Fer4_20"/>
    <property type="match status" value="1"/>
</dbReference>
<evidence type="ECO:0000259" key="2">
    <source>
        <dbReference type="Pfam" id="PF07992"/>
    </source>
</evidence>
<dbReference type="InterPro" id="IPR009051">
    <property type="entry name" value="Helical_ferredxn"/>
</dbReference>
<accession>A0A1J4SH85</accession>
<dbReference type="SUPFAM" id="SSF46548">
    <property type="entry name" value="alpha-helical ferredoxin"/>
    <property type="match status" value="1"/>
</dbReference>
<dbReference type="PANTHER" id="PTHR42783">
    <property type="entry name" value="GLUTAMATE SYNTHASE [NADPH] SMALL CHAIN"/>
    <property type="match status" value="1"/>
</dbReference>
<dbReference type="InterPro" id="IPR028261">
    <property type="entry name" value="DPD_II"/>
</dbReference>
<dbReference type="GO" id="GO:0016491">
    <property type="term" value="F:oxidoreductase activity"/>
    <property type="evidence" value="ECO:0007669"/>
    <property type="project" value="InterPro"/>
</dbReference>
<dbReference type="SUPFAM" id="SSF51971">
    <property type="entry name" value="Nucleotide-binding domain"/>
    <property type="match status" value="1"/>
</dbReference>
<evidence type="ECO:0000313" key="5">
    <source>
        <dbReference type="Proteomes" id="UP000182278"/>
    </source>
</evidence>
<reference evidence="4 5" key="1">
    <citation type="journal article" date="2016" name="Environ. Microbiol.">
        <title>Genomic resolution of a cold subsurface aquifer community provides metabolic insights for novel microbes adapted to high CO concentrations.</title>
        <authorList>
            <person name="Probst A.J."/>
            <person name="Castelle C.J."/>
            <person name="Singh A."/>
            <person name="Brown C.T."/>
            <person name="Anantharaman K."/>
            <person name="Sharon I."/>
            <person name="Hug L.A."/>
            <person name="Burstein D."/>
            <person name="Emerson J.B."/>
            <person name="Thomas B.C."/>
            <person name="Banfield J.F."/>
        </authorList>
    </citation>
    <scope>NUCLEOTIDE SEQUENCE [LARGE SCALE GENOMIC DNA]</scope>
    <source>
        <strain evidence="4">CG1_02_38_46</strain>
    </source>
</reference>
<name>A0A1J4SH85_9BACT</name>
<dbReference type="InterPro" id="IPR023753">
    <property type="entry name" value="FAD/NAD-binding_dom"/>
</dbReference>
<proteinExistence type="predicted"/>
<feature type="domain" description="Dihydroprymidine dehydrogenase" evidence="3">
    <location>
        <begin position="15"/>
        <end position="124"/>
    </location>
</feature>
<dbReference type="InterPro" id="IPR006004">
    <property type="entry name" value="SudA-like"/>
</dbReference>
<dbReference type="Proteomes" id="UP000182278">
    <property type="component" value="Unassembled WGS sequence"/>
</dbReference>
<evidence type="ECO:0000313" key="4">
    <source>
        <dbReference type="EMBL" id="OIN98735.1"/>
    </source>
</evidence>
<sequence>MNKRQQMPRQDPAERIHNFNEVALGYTEEQAVREAERCIQCKKAPCKAGCPVEIDIPSFIKAIKEKNFACAIEIIKEKNNLPAVCGRVCPQEMQCEKVCTLGKKLEPVAIGRLERFVADWQLEKKGDSPRPASAGAPTTSSVNSNSPRVAVIGSGPAGLTCAADLAKMGYKVTIFESLHNTGGVLRYGIPEFRMPKHILDAEINYIKSLGVEIMVNTLVGESITLKDMLENEYKAIFIGTGAGLPYFMGIKGENLNGVYSANEFLTRVNLMKAYEFPQYDTPLKIGNRVAVIGAGNVSMDSARVSLRLGAKEVWIVYRRSEIEMPARIEEIENAREEGVRFNLLTLPVEIVDDERNWVKAMKCIKMKLGEPDQSGRRRPIPIEGSEFTMEIDTVIVAIGQGPNPLLPMKTQGLKIGKHGNIIAKSLTGETSIKGVFAGGDIVSGAATVIEAMGAGKRAARAIDEYLKKEK</sequence>
<evidence type="ECO:0000259" key="3">
    <source>
        <dbReference type="Pfam" id="PF14691"/>
    </source>
</evidence>
<dbReference type="InterPro" id="IPR036188">
    <property type="entry name" value="FAD/NAD-bd_sf"/>
</dbReference>
<evidence type="ECO:0000256" key="1">
    <source>
        <dbReference type="SAM" id="MobiDB-lite"/>
    </source>
</evidence>